<accession>A0A0L6CYB0</accession>
<dbReference type="GO" id="GO:0015297">
    <property type="term" value="F:antiporter activity"/>
    <property type="evidence" value="ECO:0007669"/>
    <property type="project" value="InterPro"/>
</dbReference>
<feature type="transmembrane region" description="Helical" evidence="7">
    <location>
        <begin position="240"/>
        <end position="261"/>
    </location>
</feature>
<evidence type="ECO:0000313" key="8">
    <source>
        <dbReference type="EMBL" id="KNX42744.1"/>
    </source>
</evidence>
<feature type="transmembrane region" description="Helical" evidence="7">
    <location>
        <begin position="96"/>
        <end position="119"/>
    </location>
</feature>
<dbReference type="InterPro" id="IPR048279">
    <property type="entry name" value="MdtK-like"/>
</dbReference>
<keyword evidence="6 7" id="KW-0472">Membrane</keyword>
<dbReference type="GO" id="GO:0005886">
    <property type="term" value="C:plasma membrane"/>
    <property type="evidence" value="ECO:0007669"/>
    <property type="project" value="UniProtKB-SubCell"/>
</dbReference>
<feature type="transmembrane region" description="Helical" evidence="7">
    <location>
        <begin position="417"/>
        <end position="436"/>
    </location>
</feature>
<comment type="subcellular location">
    <subcellularLocation>
        <location evidence="1">Cell inner membrane</location>
        <topology evidence="1">Multi-pass membrane protein</topology>
    </subcellularLocation>
</comment>
<dbReference type="PATRIC" id="fig|74031.6.peg.609"/>
<dbReference type="Pfam" id="PF01554">
    <property type="entry name" value="MatE"/>
    <property type="match status" value="2"/>
</dbReference>
<protein>
    <submittedName>
        <fullName evidence="8">Multidrug export protein MepA</fullName>
    </submittedName>
</protein>
<dbReference type="PIRSF" id="PIRSF006603">
    <property type="entry name" value="DinF"/>
    <property type="match status" value="1"/>
</dbReference>
<dbReference type="RefSeq" id="WP_050661541.1">
    <property type="nucleotide sequence ID" value="NZ_CP118494.1"/>
</dbReference>
<organism evidence="8 9">
    <name type="scientific">Roseovarius tolerans</name>
    <dbReference type="NCBI Taxonomy" id="74031"/>
    <lineage>
        <taxon>Bacteria</taxon>
        <taxon>Pseudomonadati</taxon>
        <taxon>Pseudomonadota</taxon>
        <taxon>Alphaproteobacteria</taxon>
        <taxon>Rhodobacterales</taxon>
        <taxon>Roseobacteraceae</taxon>
        <taxon>Roseovarius</taxon>
    </lineage>
</organism>
<evidence type="ECO:0000313" key="9">
    <source>
        <dbReference type="Proteomes" id="UP000037046"/>
    </source>
</evidence>
<feature type="transmembrane region" description="Helical" evidence="7">
    <location>
        <begin position="199"/>
        <end position="219"/>
    </location>
</feature>
<keyword evidence="9" id="KW-1185">Reference proteome</keyword>
<feature type="transmembrane region" description="Helical" evidence="7">
    <location>
        <begin position="281"/>
        <end position="301"/>
    </location>
</feature>
<dbReference type="PANTHER" id="PTHR43549:SF3">
    <property type="entry name" value="MULTIDRUG RESISTANCE PROTEIN YPNP-RELATED"/>
    <property type="match status" value="1"/>
</dbReference>
<keyword evidence="3" id="KW-1003">Cell membrane</keyword>
<evidence type="ECO:0000256" key="7">
    <source>
        <dbReference type="SAM" id="Phobius"/>
    </source>
</evidence>
<evidence type="ECO:0000256" key="1">
    <source>
        <dbReference type="ARBA" id="ARBA00004429"/>
    </source>
</evidence>
<dbReference type="InterPro" id="IPR002528">
    <property type="entry name" value="MATE_fam"/>
</dbReference>
<evidence type="ECO:0000256" key="2">
    <source>
        <dbReference type="ARBA" id="ARBA00022448"/>
    </source>
</evidence>
<feature type="transmembrane region" description="Helical" evidence="7">
    <location>
        <begin position="391"/>
        <end position="411"/>
    </location>
</feature>
<reference evidence="9" key="1">
    <citation type="submission" date="2015-07" db="EMBL/GenBank/DDBJ databases">
        <title>Draft Genome Sequence of Roseovarius tolerans EL-164, a producer of N-Acylated Alanine Methyl Esters (NAMEs).</title>
        <authorList>
            <person name="Voget S."/>
            <person name="Bruns H."/>
            <person name="Wagner-Doebler I."/>
            <person name="Schulz S."/>
            <person name="Daniel R."/>
        </authorList>
    </citation>
    <scope>NUCLEOTIDE SEQUENCE [LARGE SCALE GENOMIC DNA]</scope>
    <source>
        <strain evidence="9">EL-164</strain>
    </source>
</reference>
<dbReference type="PANTHER" id="PTHR43549">
    <property type="entry name" value="MULTIDRUG RESISTANCE PROTEIN YPNP-RELATED"/>
    <property type="match status" value="1"/>
</dbReference>
<sequence>MALSESGGSFTQGNLFRHVSVMSFTSSIGLMAIFAVDLIDIVFISMLGREELAAAAGYASALMFFASAVNIGLSIAAGALVARAEGERNRTDAREYATSTAVIAVATGLFLPLLMLPFLDVLLALLGASGAAAEMATGYLWIILPTTFLSGLSMVAVAVLRAYGDARGAMYPALLGAGVNLVFDPILIFAVGLGLEGAAVATVLARLATAVLAVTLAVARYQAFARPRPQCVARDFKDAAGIALPAVLGTVATPLGTAIVTREMAKYGTDAVAAMAVINRIVPVVFSVVLALSGAIGPIFGQNFGAGRMDRVYETFFDGLKFLALYVVGMSALLFVLRAPIADMFNANGDMRALLYLYLGPLALGSFFNGAIFVANASFNNLGHPGYSTGVNWARHTIGTWPFVVAFGAIWGAQGVLAGQAIGGAVFAAVAAWLALRVIEAPCRDPLAAHYTCPDQRMQVISNRSQR</sequence>
<feature type="transmembrane region" description="Helical" evidence="7">
    <location>
        <begin position="21"/>
        <end position="46"/>
    </location>
</feature>
<dbReference type="EMBL" id="LGVV01000005">
    <property type="protein sequence ID" value="KNX42744.1"/>
    <property type="molecule type" value="Genomic_DNA"/>
</dbReference>
<evidence type="ECO:0000256" key="5">
    <source>
        <dbReference type="ARBA" id="ARBA00022989"/>
    </source>
</evidence>
<dbReference type="GO" id="GO:0042910">
    <property type="term" value="F:xenobiotic transmembrane transporter activity"/>
    <property type="evidence" value="ECO:0007669"/>
    <property type="project" value="InterPro"/>
</dbReference>
<dbReference type="Proteomes" id="UP000037046">
    <property type="component" value="Unassembled WGS sequence"/>
</dbReference>
<dbReference type="NCBIfam" id="TIGR00797">
    <property type="entry name" value="matE"/>
    <property type="match status" value="1"/>
</dbReference>
<feature type="transmembrane region" description="Helical" evidence="7">
    <location>
        <begin position="322"/>
        <end position="341"/>
    </location>
</feature>
<feature type="transmembrane region" description="Helical" evidence="7">
    <location>
        <begin position="172"/>
        <end position="193"/>
    </location>
</feature>
<name>A0A0L6CYB0_9RHOB</name>
<feature type="transmembrane region" description="Helical" evidence="7">
    <location>
        <begin position="58"/>
        <end position="84"/>
    </location>
</feature>
<dbReference type="STRING" id="74031.SAMN04488077_102170"/>
<keyword evidence="2" id="KW-0813">Transport</keyword>
<gene>
    <name evidence="8" type="primary">mepA_2</name>
    <name evidence="8" type="ORF">ROTO_05920</name>
</gene>
<keyword evidence="4 7" id="KW-0812">Transmembrane</keyword>
<dbReference type="InterPro" id="IPR052031">
    <property type="entry name" value="Membrane_Transporter-Flippase"/>
</dbReference>
<dbReference type="AlphaFoldDB" id="A0A0L6CYB0"/>
<feature type="transmembrane region" description="Helical" evidence="7">
    <location>
        <begin position="139"/>
        <end position="160"/>
    </location>
</feature>
<feature type="transmembrane region" description="Helical" evidence="7">
    <location>
        <begin position="353"/>
        <end position="379"/>
    </location>
</feature>
<evidence type="ECO:0000256" key="3">
    <source>
        <dbReference type="ARBA" id="ARBA00022475"/>
    </source>
</evidence>
<dbReference type="OrthoDB" id="9806302at2"/>
<comment type="caution">
    <text evidence="8">The sequence shown here is derived from an EMBL/GenBank/DDBJ whole genome shotgun (WGS) entry which is preliminary data.</text>
</comment>
<evidence type="ECO:0000256" key="6">
    <source>
        <dbReference type="ARBA" id="ARBA00023136"/>
    </source>
</evidence>
<evidence type="ECO:0000256" key="4">
    <source>
        <dbReference type="ARBA" id="ARBA00022692"/>
    </source>
</evidence>
<proteinExistence type="predicted"/>
<keyword evidence="5 7" id="KW-1133">Transmembrane helix</keyword>